<dbReference type="InterPro" id="IPR000560">
    <property type="entry name" value="His_Pase_clade-2"/>
</dbReference>
<evidence type="ECO:0000256" key="6">
    <source>
        <dbReference type="ARBA" id="ARBA00023157"/>
    </source>
</evidence>
<protein>
    <recommendedName>
        <fullName evidence="3">acid phosphatase</fullName>
        <ecNumber evidence="3">3.1.3.2</ecNumber>
    </recommendedName>
</protein>
<keyword evidence="4" id="KW-0732">Signal</keyword>
<evidence type="ECO:0000256" key="1">
    <source>
        <dbReference type="ARBA" id="ARBA00000032"/>
    </source>
</evidence>
<keyword evidence="8" id="KW-1133">Transmembrane helix</keyword>
<evidence type="ECO:0000256" key="2">
    <source>
        <dbReference type="ARBA" id="ARBA00005375"/>
    </source>
</evidence>
<gene>
    <name evidence="9" type="ORF">TBRA_LOCUS13243</name>
</gene>
<keyword evidence="8" id="KW-0812">Transmembrane</keyword>
<dbReference type="InterPro" id="IPR029033">
    <property type="entry name" value="His_PPase_superfam"/>
</dbReference>
<dbReference type="Gene3D" id="3.40.50.1240">
    <property type="entry name" value="Phosphoglycerate mutase-like"/>
    <property type="match status" value="1"/>
</dbReference>
<organism evidence="9 10">
    <name type="scientific">Trichogramma brassicae</name>
    <dbReference type="NCBI Taxonomy" id="86971"/>
    <lineage>
        <taxon>Eukaryota</taxon>
        <taxon>Metazoa</taxon>
        <taxon>Ecdysozoa</taxon>
        <taxon>Arthropoda</taxon>
        <taxon>Hexapoda</taxon>
        <taxon>Insecta</taxon>
        <taxon>Pterygota</taxon>
        <taxon>Neoptera</taxon>
        <taxon>Endopterygota</taxon>
        <taxon>Hymenoptera</taxon>
        <taxon>Apocrita</taxon>
        <taxon>Proctotrupomorpha</taxon>
        <taxon>Chalcidoidea</taxon>
        <taxon>Trichogrammatidae</taxon>
        <taxon>Trichogramma</taxon>
    </lineage>
</organism>
<dbReference type="InterPro" id="IPR050645">
    <property type="entry name" value="Histidine_acid_phosphatase"/>
</dbReference>
<dbReference type="Proteomes" id="UP000479190">
    <property type="component" value="Unassembled WGS sequence"/>
</dbReference>
<dbReference type="Pfam" id="PF00328">
    <property type="entry name" value="His_Phos_2"/>
    <property type="match status" value="1"/>
</dbReference>
<evidence type="ECO:0000256" key="4">
    <source>
        <dbReference type="ARBA" id="ARBA00022729"/>
    </source>
</evidence>
<sequence length="410" mass="47449">MYVKVLTFIRFFLVENFIYILGGIWHHRKLSHFNFNLGKFHSHKTARTTLKQKIEWLINLNIAVIRHGQRSPQTTYPNDPYKNDPMEPYGWGQLTKEGRLSQYQQGLFLRSRYGTFLGSKYSPEIFWLQSTDVDRAKSSALLEAAGLWMPDGNQSFSRELAWQPISLNYQTSQNDNLLLIRSSCPDYSRMREAILKSDNISKINDINFNLYQKLTNNSGQEITNPDDVFDLYSTLIAEQTMNLLLPNWTADIFTEMEHLSSLSLKINVYNETLLKMKAGPLVTEITTNMLKKSKNTLVPERRKMFMYVGHDSTIASLLEGLKVWNMQVPGYNDMVITELHEDKSGFYVKVYLRNCTRSDPYSLKIPGCNIECPINQFIDILNQLVITPSEWKSICELKNPNYVPGKEPLP</sequence>
<evidence type="ECO:0000313" key="9">
    <source>
        <dbReference type="EMBL" id="CAB0041577.1"/>
    </source>
</evidence>
<keyword evidence="8" id="KW-0472">Membrane</keyword>
<dbReference type="GO" id="GO:0003993">
    <property type="term" value="F:acid phosphatase activity"/>
    <property type="evidence" value="ECO:0007669"/>
    <property type="project" value="UniProtKB-EC"/>
</dbReference>
<dbReference type="PANTHER" id="PTHR11567:SF211">
    <property type="entry name" value="PROSTATIC ACID PHOSPHATASE"/>
    <property type="match status" value="1"/>
</dbReference>
<evidence type="ECO:0000256" key="7">
    <source>
        <dbReference type="ARBA" id="ARBA00023180"/>
    </source>
</evidence>
<proteinExistence type="inferred from homology"/>
<reference evidence="9 10" key="1">
    <citation type="submission" date="2020-02" db="EMBL/GenBank/DDBJ databases">
        <authorList>
            <person name="Ferguson B K."/>
        </authorList>
    </citation>
    <scope>NUCLEOTIDE SEQUENCE [LARGE SCALE GENOMIC DNA]</scope>
</reference>
<comment type="similarity">
    <text evidence="2">Belongs to the histidine acid phosphatase family.</text>
</comment>
<keyword evidence="5" id="KW-0378">Hydrolase</keyword>
<comment type="catalytic activity">
    <reaction evidence="1">
        <text>a phosphate monoester + H2O = an alcohol + phosphate</text>
        <dbReference type="Rhea" id="RHEA:15017"/>
        <dbReference type="ChEBI" id="CHEBI:15377"/>
        <dbReference type="ChEBI" id="CHEBI:30879"/>
        <dbReference type="ChEBI" id="CHEBI:43474"/>
        <dbReference type="ChEBI" id="CHEBI:67140"/>
        <dbReference type="EC" id="3.1.3.2"/>
    </reaction>
</comment>
<evidence type="ECO:0000313" key="10">
    <source>
        <dbReference type="Proteomes" id="UP000479190"/>
    </source>
</evidence>
<accession>A0A6H5IVZ9</accession>
<dbReference type="SUPFAM" id="SSF53254">
    <property type="entry name" value="Phosphoglycerate mutase-like"/>
    <property type="match status" value="1"/>
</dbReference>
<dbReference type="EC" id="3.1.3.2" evidence="3"/>
<feature type="transmembrane region" description="Helical" evidence="8">
    <location>
        <begin position="6"/>
        <end position="25"/>
    </location>
</feature>
<name>A0A6H5IVZ9_9HYME</name>
<evidence type="ECO:0000256" key="3">
    <source>
        <dbReference type="ARBA" id="ARBA00012646"/>
    </source>
</evidence>
<dbReference type="PANTHER" id="PTHR11567">
    <property type="entry name" value="ACID PHOSPHATASE-RELATED"/>
    <property type="match status" value="1"/>
</dbReference>
<dbReference type="OrthoDB" id="5821688at2759"/>
<dbReference type="EMBL" id="CADCXV010001127">
    <property type="protein sequence ID" value="CAB0041577.1"/>
    <property type="molecule type" value="Genomic_DNA"/>
</dbReference>
<keyword evidence="7" id="KW-0325">Glycoprotein</keyword>
<evidence type="ECO:0000256" key="8">
    <source>
        <dbReference type="SAM" id="Phobius"/>
    </source>
</evidence>
<dbReference type="CDD" id="cd07061">
    <property type="entry name" value="HP_HAP_like"/>
    <property type="match status" value="1"/>
</dbReference>
<keyword evidence="6" id="KW-1015">Disulfide bond</keyword>
<keyword evidence="10" id="KW-1185">Reference proteome</keyword>
<dbReference type="AlphaFoldDB" id="A0A6H5IVZ9"/>
<evidence type="ECO:0000256" key="5">
    <source>
        <dbReference type="ARBA" id="ARBA00022801"/>
    </source>
</evidence>